<dbReference type="InterPro" id="IPR000529">
    <property type="entry name" value="Ribosomal_bS6"/>
</dbReference>
<accession>A0AAV6XTP3</accession>
<evidence type="ECO:0000256" key="7">
    <source>
        <dbReference type="ARBA" id="ARBA00022946"/>
    </source>
</evidence>
<comment type="subcellular location">
    <subcellularLocation>
        <location evidence="1">Plastid</location>
        <location evidence="1">Chloroplast</location>
    </subcellularLocation>
</comment>
<dbReference type="PANTHER" id="PTHR21011">
    <property type="entry name" value="MITOCHONDRIAL 28S RIBOSOMAL PROTEIN S6"/>
    <property type="match status" value="1"/>
</dbReference>
<dbReference type="GO" id="GO:1990904">
    <property type="term" value="C:ribonucleoprotein complex"/>
    <property type="evidence" value="ECO:0007669"/>
    <property type="project" value="UniProtKB-KW"/>
</dbReference>
<dbReference type="FunFam" id="3.30.70.60:FF:000006">
    <property type="entry name" value="30S ribosomal protein S6 alpha, chloroplastic"/>
    <property type="match status" value="1"/>
</dbReference>
<dbReference type="EMBL" id="WHWC01000003">
    <property type="protein sequence ID" value="KAG8386381.1"/>
    <property type="molecule type" value="Genomic_DNA"/>
</dbReference>
<feature type="compositionally biased region" description="Low complexity" evidence="10">
    <location>
        <begin position="1"/>
        <end position="11"/>
    </location>
</feature>
<dbReference type="HAMAP" id="MF_00360">
    <property type="entry name" value="Ribosomal_bS6"/>
    <property type="match status" value="1"/>
</dbReference>
<dbReference type="SUPFAM" id="SSF54995">
    <property type="entry name" value="Ribosomal protein S6"/>
    <property type="match status" value="1"/>
</dbReference>
<evidence type="ECO:0000256" key="4">
    <source>
        <dbReference type="ARBA" id="ARBA00022640"/>
    </source>
</evidence>
<evidence type="ECO:0000313" key="11">
    <source>
        <dbReference type="EMBL" id="KAG8386381.1"/>
    </source>
</evidence>
<keyword evidence="9" id="KW-0687">Ribonucleoprotein</keyword>
<evidence type="ECO:0000256" key="5">
    <source>
        <dbReference type="ARBA" id="ARBA00022730"/>
    </source>
</evidence>
<dbReference type="InterPro" id="IPR020814">
    <property type="entry name" value="Ribosomal_S6_plastid/chlpt"/>
</dbReference>
<keyword evidence="7" id="KW-0809">Transit peptide</keyword>
<keyword evidence="6" id="KW-0694">RNA-binding</keyword>
<evidence type="ECO:0000256" key="1">
    <source>
        <dbReference type="ARBA" id="ARBA00004229"/>
    </source>
</evidence>
<evidence type="ECO:0008006" key="13">
    <source>
        <dbReference type="Google" id="ProtNLM"/>
    </source>
</evidence>
<keyword evidence="5" id="KW-0699">rRNA-binding</keyword>
<proteinExistence type="inferred from homology"/>
<dbReference type="Pfam" id="PF01250">
    <property type="entry name" value="Ribosomal_S6"/>
    <property type="match status" value="1"/>
</dbReference>
<dbReference type="GO" id="GO:0005840">
    <property type="term" value="C:ribosome"/>
    <property type="evidence" value="ECO:0007669"/>
    <property type="project" value="UniProtKB-KW"/>
</dbReference>
<feature type="compositionally biased region" description="Low complexity" evidence="10">
    <location>
        <begin position="21"/>
        <end position="36"/>
    </location>
</feature>
<comment type="similarity">
    <text evidence="2">Belongs to the bacterial ribosomal protein bS6 family.</text>
</comment>
<evidence type="ECO:0000256" key="9">
    <source>
        <dbReference type="ARBA" id="ARBA00023274"/>
    </source>
</evidence>
<feature type="region of interest" description="Disordered" evidence="10">
    <location>
        <begin position="1"/>
        <end position="48"/>
    </location>
</feature>
<keyword evidence="8" id="KW-0689">Ribosomal protein</keyword>
<keyword evidence="12" id="KW-1185">Reference proteome</keyword>
<reference evidence="11" key="1">
    <citation type="submission" date="2019-10" db="EMBL/GenBank/DDBJ databases">
        <authorList>
            <person name="Zhang R."/>
            <person name="Pan Y."/>
            <person name="Wang J."/>
            <person name="Ma R."/>
            <person name="Yu S."/>
        </authorList>
    </citation>
    <scope>NUCLEOTIDE SEQUENCE</scope>
    <source>
        <strain evidence="11">LA-IB0</strain>
        <tissue evidence="11">Leaf</tissue>
    </source>
</reference>
<dbReference type="AlphaFoldDB" id="A0AAV6XTP3"/>
<dbReference type="GO" id="GO:0070181">
    <property type="term" value="F:small ribosomal subunit rRNA binding"/>
    <property type="evidence" value="ECO:0007669"/>
    <property type="project" value="TreeGrafter"/>
</dbReference>
<comment type="caution">
    <text evidence="11">The sequence shown here is derived from an EMBL/GenBank/DDBJ whole genome shotgun (WGS) entry which is preliminary data.</text>
</comment>
<sequence length="213" mass="23422">MASASLSSSALMVSKPPPTHPHSSSSSSSHPSTLHSILKSNNPIKIPQLRKSLTPQRTSAAAAVNAEFDISFFERNLEGSDSPPSVPGTGFADVEDKEEPQCPPGLRKYETMVVLRPDMSEDERLSFTQKYEELLVAGGGMYVEVFNRGVIPLAYGIKKKNKAGETNTYLDGIYLLFTYYTKPDSLSILGETLIADDDVIRSSSFKIRKRKLF</sequence>
<evidence type="ECO:0000256" key="6">
    <source>
        <dbReference type="ARBA" id="ARBA00022884"/>
    </source>
</evidence>
<dbReference type="GO" id="GO:0006412">
    <property type="term" value="P:translation"/>
    <property type="evidence" value="ECO:0007669"/>
    <property type="project" value="InterPro"/>
</dbReference>
<evidence type="ECO:0000256" key="8">
    <source>
        <dbReference type="ARBA" id="ARBA00022980"/>
    </source>
</evidence>
<protein>
    <recommendedName>
        <fullName evidence="13">Ribosomal protein S6</fullName>
    </recommendedName>
</protein>
<organism evidence="11 12">
    <name type="scientific">Buddleja alternifolia</name>
    <dbReference type="NCBI Taxonomy" id="168488"/>
    <lineage>
        <taxon>Eukaryota</taxon>
        <taxon>Viridiplantae</taxon>
        <taxon>Streptophyta</taxon>
        <taxon>Embryophyta</taxon>
        <taxon>Tracheophyta</taxon>
        <taxon>Spermatophyta</taxon>
        <taxon>Magnoliopsida</taxon>
        <taxon>eudicotyledons</taxon>
        <taxon>Gunneridae</taxon>
        <taxon>Pentapetalae</taxon>
        <taxon>asterids</taxon>
        <taxon>lamiids</taxon>
        <taxon>Lamiales</taxon>
        <taxon>Scrophulariaceae</taxon>
        <taxon>Buddlejeae</taxon>
        <taxon>Buddleja</taxon>
    </lineage>
</organism>
<dbReference type="InterPro" id="IPR035980">
    <property type="entry name" value="Ribosomal_bS6_sf"/>
</dbReference>
<dbReference type="Gene3D" id="3.30.70.60">
    <property type="match status" value="1"/>
</dbReference>
<evidence type="ECO:0000256" key="10">
    <source>
        <dbReference type="SAM" id="MobiDB-lite"/>
    </source>
</evidence>
<evidence type="ECO:0000313" key="12">
    <source>
        <dbReference type="Proteomes" id="UP000826271"/>
    </source>
</evidence>
<evidence type="ECO:0000256" key="3">
    <source>
        <dbReference type="ARBA" id="ARBA00022528"/>
    </source>
</evidence>
<name>A0AAV6XTP3_9LAMI</name>
<evidence type="ECO:0000256" key="2">
    <source>
        <dbReference type="ARBA" id="ARBA00009512"/>
    </source>
</evidence>
<keyword evidence="4" id="KW-0934">Plastid</keyword>
<dbReference type="Proteomes" id="UP000826271">
    <property type="component" value="Unassembled WGS sequence"/>
</dbReference>
<feature type="region of interest" description="Disordered" evidence="10">
    <location>
        <begin position="76"/>
        <end position="105"/>
    </location>
</feature>
<dbReference type="InterPro" id="IPR014717">
    <property type="entry name" value="Transl_elong_EF1B/ribsomal_bS6"/>
</dbReference>
<dbReference type="GO" id="GO:0003735">
    <property type="term" value="F:structural constituent of ribosome"/>
    <property type="evidence" value="ECO:0007669"/>
    <property type="project" value="InterPro"/>
</dbReference>
<dbReference type="PANTHER" id="PTHR21011:SF16">
    <property type="entry name" value="SMALL RIBOSOMAL SUBUNIT PROTEIN BS6C ALPHA"/>
    <property type="match status" value="1"/>
</dbReference>
<gene>
    <name evidence="11" type="ORF">BUALT_Bualt03G0142900</name>
</gene>
<keyword evidence="3" id="KW-0150">Chloroplast</keyword>
<dbReference type="GO" id="GO:0009507">
    <property type="term" value="C:chloroplast"/>
    <property type="evidence" value="ECO:0007669"/>
    <property type="project" value="UniProtKB-SubCell"/>
</dbReference>